<dbReference type="AlphaFoldDB" id="A0A6H5HZ41"/>
<reference evidence="1 2" key="1">
    <citation type="submission" date="2020-02" db="EMBL/GenBank/DDBJ databases">
        <authorList>
            <person name="Ferguson B K."/>
        </authorList>
    </citation>
    <scope>NUCLEOTIDE SEQUENCE [LARGE SCALE GENOMIC DNA]</scope>
</reference>
<evidence type="ECO:0000313" key="1">
    <source>
        <dbReference type="EMBL" id="CAB0030434.1"/>
    </source>
</evidence>
<gene>
    <name evidence="1" type="ORF">TBRA_LOCUS2436</name>
</gene>
<evidence type="ECO:0000313" key="2">
    <source>
        <dbReference type="Proteomes" id="UP000479190"/>
    </source>
</evidence>
<keyword evidence="2" id="KW-1185">Reference proteome</keyword>
<dbReference type="Proteomes" id="UP000479190">
    <property type="component" value="Unassembled WGS sequence"/>
</dbReference>
<protein>
    <submittedName>
        <fullName evidence="1">Uncharacterized protein</fullName>
    </submittedName>
</protein>
<dbReference type="OrthoDB" id="10009200at2759"/>
<dbReference type="EMBL" id="CADCXV010000480">
    <property type="protein sequence ID" value="CAB0030434.1"/>
    <property type="molecule type" value="Genomic_DNA"/>
</dbReference>
<name>A0A6H5HZ41_9HYME</name>
<organism evidence="1 2">
    <name type="scientific">Trichogramma brassicae</name>
    <dbReference type="NCBI Taxonomy" id="86971"/>
    <lineage>
        <taxon>Eukaryota</taxon>
        <taxon>Metazoa</taxon>
        <taxon>Ecdysozoa</taxon>
        <taxon>Arthropoda</taxon>
        <taxon>Hexapoda</taxon>
        <taxon>Insecta</taxon>
        <taxon>Pterygota</taxon>
        <taxon>Neoptera</taxon>
        <taxon>Endopterygota</taxon>
        <taxon>Hymenoptera</taxon>
        <taxon>Apocrita</taxon>
        <taxon>Proctotrupomorpha</taxon>
        <taxon>Chalcidoidea</taxon>
        <taxon>Trichogrammatidae</taxon>
        <taxon>Trichogramma</taxon>
    </lineage>
</organism>
<proteinExistence type="predicted"/>
<sequence length="278" mass="31441">MVEDILAMAGDIPTTVCLNQITILALVCRTCVKDVKIKLIKKLKKSVPQSTTPIENKNCNETETPVVKSLRKPKVMLEQESQIPSKKENTETKVNIGSKKYKATLTKWCVKPEQKGIERAPLRSGQELFTNNLICLSYKYVRILRDTCSRPRTRERIDDARRHARHCQGVAHESGEGNWKNNADVGLRAGTHDDESASVRQYSRSCVSRYSSERAMSEFPMIAIGREELLLDIDDSRRDGEDAAERSHGFHLVRSKWDPYPWIGLVEKSSSADVAGLR</sequence>
<accession>A0A6H5HZ41</accession>